<dbReference type="PANTHER" id="PTHR12101">
    <property type="entry name" value="POPEYE DOMAIN CONTAINING PROTEIN"/>
    <property type="match status" value="1"/>
</dbReference>
<proteinExistence type="predicted"/>
<dbReference type="GO" id="GO:0030552">
    <property type="term" value="F:cAMP binding"/>
    <property type="evidence" value="ECO:0007669"/>
    <property type="project" value="TreeGrafter"/>
</dbReference>
<name>A0A8S1AD78_ARCPL</name>
<dbReference type="AlphaFoldDB" id="A0A8S1AD78"/>
<organism evidence="2 3">
    <name type="scientific">Arctia plantaginis</name>
    <name type="common">Wood tiger moth</name>
    <name type="synonym">Phalaena plantaginis</name>
    <dbReference type="NCBI Taxonomy" id="874455"/>
    <lineage>
        <taxon>Eukaryota</taxon>
        <taxon>Metazoa</taxon>
        <taxon>Ecdysozoa</taxon>
        <taxon>Arthropoda</taxon>
        <taxon>Hexapoda</taxon>
        <taxon>Insecta</taxon>
        <taxon>Pterygota</taxon>
        <taxon>Neoptera</taxon>
        <taxon>Endopterygota</taxon>
        <taxon>Lepidoptera</taxon>
        <taxon>Glossata</taxon>
        <taxon>Ditrysia</taxon>
        <taxon>Noctuoidea</taxon>
        <taxon>Erebidae</taxon>
        <taxon>Arctiinae</taxon>
        <taxon>Arctia</taxon>
    </lineage>
</organism>
<sequence length="206" mass="22950">MSGHQFLHPILPCEFLDSPEFESSRATIDEKFKVSIVAASSCRYVYWQRTSLEYLFVKEPYLACVVTTLIARDITTKLYAMNNKIVTERGSHLDIRLPSISHALARSPRRLRAANKLPPPTTVQPVPPQKRPNCWSRDMAPLTTVVKRNCTSISGYTGGDEELMPLAAHEAPAASSDDLSVADSCPDTSSKYHSCEAVETDDELRH</sequence>
<keyword evidence="3" id="KW-1185">Reference proteome</keyword>
<dbReference type="Proteomes" id="UP000494106">
    <property type="component" value="Unassembled WGS sequence"/>
</dbReference>
<dbReference type="EMBL" id="CADEBC010000519">
    <property type="protein sequence ID" value="CAB3242890.1"/>
    <property type="molecule type" value="Genomic_DNA"/>
</dbReference>
<evidence type="ECO:0008006" key="4">
    <source>
        <dbReference type="Google" id="ProtNLM"/>
    </source>
</evidence>
<feature type="region of interest" description="Disordered" evidence="1">
    <location>
        <begin position="169"/>
        <end position="206"/>
    </location>
</feature>
<evidence type="ECO:0000313" key="3">
    <source>
        <dbReference type="Proteomes" id="UP000494106"/>
    </source>
</evidence>
<reference evidence="2 3" key="1">
    <citation type="submission" date="2020-04" db="EMBL/GenBank/DDBJ databases">
        <authorList>
            <person name="Wallbank WR R."/>
            <person name="Pardo Diaz C."/>
            <person name="Kozak K."/>
            <person name="Martin S."/>
            <person name="Jiggins C."/>
            <person name="Moest M."/>
            <person name="Warren A I."/>
            <person name="Byers J.R.P. K."/>
            <person name="Montejo-Kovacevich G."/>
            <person name="Yen C E."/>
        </authorList>
    </citation>
    <scope>NUCLEOTIDE SEQUENCE [LARGE SCALE GENOMIC DNA]</scope>
</reference>
<gene>
    <name evidence="2" type="ORF">APLA_LOCUS9241</name>
</gene>
<dbReference type="GO" id="GO:0042383">
    <property type="term" value="C:sarcolemma"/>
    <property type="evidence" value="ECO:0007669"/>
    <property type="project" value="TreeGrafter"/>
</dbReference>
<evidence type="ECO:0000313" key="2">
    <source>
        <dbReference type="EMBL" id="CAB3242890.1"/>
    </source>
</evidence>
<feature type="compositionally biased region" description="Low complexity" evidence="1">
    <location>
        <begin position="171"/>
        <end position="184"/>
    </location>
</feature>
<dbReference type="GO" id="GO:0007507">
    <property type="term" value="P:heart development"/>
    <property type="evidence" value="ECO:0007669"/>
    <property type="project" value="TreeGrafter"/>
</dbReference>
<comment type="caution">
    <text evidence="2">The sequence shown here is derived from an EMBL/GenBank/DDBJ whole genome shotgun (WGS) entry which is preliminary data.</text>
</comment>
<dbReference type="OrthoDB" id="425611at2759"/>
<feature type="region of interest" description="Disordered" evidence="1">
    <location>
        <begin position="115"/>
        <end position="134"/>
    </location>
</feature>
<protein>
    <recommendedName>
        <fullName evidence="4">Popeye domain-containing protein 3</fullName>
    </recommendedName>
</protein>
<dbReference type="GO" id="GO:0042391">
    <property type="term" value="P:regulation of membrane potential"/>
    <property type="evidence" value="ECO:0007669"/>
    <property type="project" value="TreeGrafter"/>
</dbReference>
<dbReference type="GO" id="GO:0051146">
    <property type="term" value="P:striated muscle cell differentiation"/>
    <property type="evidence" value="ECO:0007669"/>
    <property type="project" value="TreeGrafter"/>
</dbReference>
<dbReference type="InterPro" id="IPR006916">
    <property type="entry name" value="POPDC1-3"/>
</dbReference>
<accession>A0A8S1AD78</accession>
<dbReference type="PANTHER" id="PTHR12101:SF30">
    <property type="entry name" value="POPEYE DOMAIN-CONTAINING PROTEIN 3-LIKE PROTEIN"/>
    <property type="match status" value="1"/>
</dbReference>
<feature type="compositionally biased region" description="Pro residues" evidence="1">
    <location>
        <begin position="117"/>
        <end position="130"/>
    </location>
</feature>
<evidence type="ECO:0000256" key="1">
    <source>
        <dbReference type="SAM" id="MobiDB-lite"/>
    </source>
</evidence>